<dbReference type="Pfam" id="PF02460">
    <property type="entry name" value="Patched"/>
    <property type="match status" value="1"/>
</dbReference>
<dbReference type="InterPro" id="IPR052081">
    <property type="entry name" value="Dispatched_Hh_regulator"/>
</dbReference>
<proteinExistence type="inferred from homology"/>
<evidence type="ECO:0000256" key="6">
    <source>
        <dbReference type="ARBA" id="ARBA00038046"/>
    </source>
</evidence>
<keyword evidence="5" id="KW-0325">Glycoprotein</keyword>
<evidence type="ECO:0000259" key="8">
    <source>
        <dbReference type="PROSITE" id="PS50156"/>
    </source>
</evidence>
<evidence type="ECO:0000256" key="7">
    <source>
        <dbReference type="SAM" id="Phobius"/>
    </source>
</evidence>
<dbReference type="EMBL" id="MUJZ01052555">
    <property type="protein sequence ID" value="OTF73228.1"/>
    <property type="molecule type" value="Genomic_DNA"/>
</dbReference>
<comment type="similarity">
    <text evidence="6">Belongs to the dispatched family.</text>
</comment>
<keyword evidence="3 7" id="KW-1133">Transmembrane helix</keyword>
<dbReference type="PROSITE" id="PS50156">
    <property type="entry name" value="SSD"/>
    <property type="match status" value="1"/>
</dbReference>
<evidence type="ECO:0000256" key="3">
    <source>
        <dbReference type="ARBA" id="ARBA00022989"/>
    </source>
</evidence>
<gene>
    <name evidence="9" type="ORF">BLA29_010269</name>
</gene>
<reference evidence="9 10" key="1">
    <citation type="submission" date="2017-03" db="EMBL/GenBank/DDBJ databases">
        <title>Genome Survey of Euroglyphus maynei.</title>
        <authorList>
            <person name="Arlian L.G."/>
            <person name="Morgan M.S."/>
            <person name="Rider S.D."/>
        </authorList>
    </citation>
    <scope>NUCLEOTIDE SEQUENCE [LARGE SCALE GENOMIC DNA]</scope>
    <source>
        <strain evidence="9">Arlian Lab</strain>
        <tissue evidence="9">Whole body</tissue>
    </source>
</reference>
<dbReference type="GO" id="GO:0022857">
    <property type="term" value="F:transmembrane transporter activity"/>
    <property type="evidence" value="ECO:0007669"/>
    <property type="project" value="TreeGrafter"/>
</dbReference>
<keyword evidence="10" id="KW-1185">Reference proteome</keyword>
<feature type="domain" description="SSD" evidence="8">
    <location>
        <begin position="1"/>
        <end position="112"/>
    </location>
</feature>
<dbReference type="InterPro" id="IPR000731">
    <property type="entry name" value="SSD"/>
</dbReference>
<keyword evidence="4 7" id="KW-0472">Membrane</keyword>
<dbReference type="GO" id="GO:0007224">
    <property type="term" value="P:smoothened signaling pathway"/>
    <property type="evidence" value="ECO:0007669"/>
    <property type="project" value="TreeGrafter"/>
</dbReference>
<evidence type="ECO:0000313" key="10">
    <source>
        <dbReference type="Proteomes" id="UP000194236"/>
    </source>
</evidence>
<comment type="subcellular location">
    <subcellularLocation>
        <location evidence="1">Membrane</location>
        <topology evidence="1">Multi-pass membrane protein</topology>
    </subcellularLocation>
</comment>
<evidence type="ECO:0000256" key="1">
    <source>
        <dbReference type="ARBA" id="ARBA00004141"/>
    </source>
</evidence>
<evidence type="ECO:0000256" key="2">
    <source>
        <dbReference type="ARBA" id="ARBA00022692"/>
    </source>
</evidence>
<feature type="transmembrane region" description="Helical" evidence="7">
    <location>
        <begin position="76"/>
        <end position="100"/>
    </location>
</feature>
<evidence type="ECO:0000256" key="5">
    <source>
        <dbReference type="ARBA" id="ARBA00023180"/>
    </source>
</evidence>
<dbReference type="SUPFAM" id="SSF82866">
    <property type="entry name" value="Multidrug efflux transporter AcrB transmembrane domain"/>
    <property type="match status" value="1"/>
</dbReference>
<comment type="caution">
    <text evidence="9">The sequence shown here is derived from an EMBL/GenBank/DDBJ whole genome shotgun (WGS) entry which is preliminary data.</text>
</comment>
<dbReference type="OrthoDB" id="193905at2759"/>
<dbReference type="PANTHER" id="PTHR45951:SF3">
    <property type="entry name" value="PROTEIN DISPATCHED"/>
    <property type="match status" value="1"/>
</dbReference>
<keyword evidence="2 7" id="KW-0812">Transmembrane</keyword>
<name>A0A1Y3AZN5_EURMA</name>
<organism evidence="9 10">
    <name type="scientific">Euroglyphus maynei</name>
    <name type="common">Mayne's house dust mite</name>
    <dbReference type="NCBI Taxonomy" id="6958"/>
    <lineage>
        <taxon>Eukaryota</taxon>
        <taxon>Metazoa</taxon>
        <taxon>Ecdysozoa</taxon>
        <taxon>Arthropoda</taxon>
        <taxon>Chelicerata</taxon>
        <taxon>Arachnida</taxon>
        <taxon>Acari</taxon>
        <taxon>Acariformes</taxon>
        <taxon>Sarcoptiformes</taxon>
        <taxon>Astigmata</taxon>
        <taxon>Psoroptidia</taxon>
        <taxon>Analgoidea</taxon>
        <taxon>Pyroglyphidae</taxon>
        <taxon>Pyroglyphinae</taxon>
        <taxon>Euroglyphus</taxon>
    </lineage>
</organism>
<evidence type="ECO:0000313" key="9">
    <source>
        <dbReference type="EMBL" id="OTF73228.1"/>
    </source>
</evidence>
<dbReference type="PANTHER" id="PTHR45951">
    <property type="entry name" value="PROTEIN DISPATCHED-RELATED"/>
    <property type="match status" value="1"/>
</dbReference>
<sequence>MTLLTNLASLSTAYFIYTFVLNINFFPFLNLLSLIILVAIGSDNALIYCQTWSCAASSSPQHRTLTPNYEQELSQILNHVLMSSFCASFTTCGAFFAGYFSDITSLKCFRFE</sequence>
<feature type="transmembrane region" description="Helical" evidence="7">
    <location>
        <begin position="12"/>
        <end position="40"/>
    </location>
</feature>
<dbReference type="Gene3D" id="1.20.1640.10">
    <property type="entry name" value="Multidrug efflux transporter AcrB transmembrane domain"/>
    <property type="match status" value="1"/>
</dbReference>
<dbReference type="AlphaFoldDB" id="A0A1Y3AZN5"/>
<dbReference type="InterPro" id="IPR003392">
    <property type="entry name" value="PTHD_SSD"/>
</dbReference>
<dbReference type="GO" id="GO:0016020">
    <property type="term" value="C:membrane"/>
    <property type="evidence" value="ECO:0007669"/>
    <property type="project" value="UniProtKB-SubCell"/>
</dbReference>
<accession>A0A1Y3AZN5</accession>
<protein>
    <recommendedName>
        <fullName evidence="8">SSD domain-containing protein</fullName>
    </recommendedName>
</protein>
<evidence type="ECO:0000256" key="4">
    <source>
        <dbReference type="ARBA" id="ARBA00023136"/>
    </source>
</evidence>
<dbReference type="Proteomes" id="UP000194236">
    <property type="component" value="Unassembled WGS sequence"/>
</dbReference>